<reference evidence="2 3" key="1">
    <citation type="submission" date="2019-08" db="EMBL/GenBank/DDBJ databases">
        <authorList>
            <person name="Alioto T."/>
            <person name="Alioto T."/>
            <person name="Gomez Garrido J."/>
        </authorList>
    </citation>
    <scope>NUCLEOTIDE SEQUENCE [LARGE SCALE GENOMIC DNA]</scope>
</reference>
<accession>A0A5E4M399</accession>
<keyword evidence="3" id="KW-1185">Reference proteome</keyword>
<dbReference type="EMBL" id="CABPRJ010000017">
    <property type="protein sequence ID" value="VVC25694.1"/>
    <property type="molecule type" value="Genomic_DNA"/>
</dbReference>
<sequence>MFELISSDEEEEKEHWQPRKKQKGFYFKGHLKAASKRLKAVKEVEKKIKLFCQYLIVLLEKLLSC</sequence>
<dbReference type="AlphaFoldDB" id="A0A5E4M399"/>
<dbReference type="Proteomes" id="UP000325440">
    <property type="component" value="Unassembled WGS sequence"/>
</dbReference>
<evidence type="ECO:0000313" key="2">
    <source>
        <dbReference type="EMBL" id="VVC25694.1"/>
    </source>
</evidence>
<gene>
    <name evidence="2" type="ORF">CINCED_3A011430</name>
</gene>
<protein>
    <submittedName>
        <fullName evidence="2">Uncharacterized protein</fullName>
    </submittedName>
</protein>
<feature type="region of interest" description="Disordered" evidence="1">
    <location>
        <begin position="1"/>
        <end position="20"/>
    </location>
</feature>
<evidence type="ECO:0000313" key="3">
    <source>
        <dbReference type="Proteomes" id="UP000325440"/>
    </source>
</evidence>
<feature type="compositionally biased region" description="Acidic residues" evidence="1">
    <location>
        <begin position="1"/>
        <end position="12"/>
    </location>
</feature>
<organism evidence="2 3">
    <name type="scientific">Cinara cedri</name>
    <dbReference type="NCBI Taxonomy" id="506608"/>
    <lineage>
        <taxon>Eukaryota</taxon>
        <taxon>Metazoa</taxon>
        <taxon>Ecdysozoa</taxon>
        <taxon>Arthropoda</taxon>
        <taxon>Hexapoda</taxon>
        <taxon>Insecta</taxon>
        <taxon>Pterygota</taxon>
        <taxon>Neoptera</taxon>
        <taxon>Paraneoptera</taxon>
        <taxon>Hemiptera</taxon>
        <taxon>Sternorrhyncha</taxon>
        <taxon>Aphidomorpha</taxon>
        <taxon>Aphidoidea</taxon>
        <taxon>Aphididae</taxon>
        <taxon>Lachninae</taxon>
        <taxon>Cinara</taxon>
    </lineage>
</organism>
<proteinExistence type="predicted"/>
<name>A0A5E4M399_9HEMI</name>
<evidence type="ECO:0000256" key="1">
    <source>
        <dbReference type="SAM" id="MobiDB-lite"/>
    </source>
</evidence>